<proteinExistence type="predicted"/>
<protein>
    <submittedName>
        <fullName evidence="1">Uncharacterized protein</fullName>
    </submittedName>
</protein>
<comment type="caution">
    <text evidence="1">The sequence shown here is derived from an EMBL/GenBank/DDBJ whole genome shotgun (WGS) entry which is preliminary data.</text>
</comment>
<sequence length="262" mass="28706">MFKRSVFGIGLSTLSLLTACQSTPTSVPTEVIQKAESYLRSQLKLSTSVEIATQAQSVQQLSQADLCQTVAPTQTGFEIVLQAESSRYTLHTNQDGSAIELCSSEDAKPDSTNKFSGAGYTLRYPKDWQVKDEGLEASGQNLVRFSSPSSDPNNQSYAIVARIPMDKSDSQSVTALEPAAETPKDLKSTAYDVKSKGGKSGSQLEYTQKIANKSGTSANWRVKVLLINVEKFSYRIYSYKPESDTSPDKMFDLFVDSFTLIK</sequence>
<organism evidence="1 2">
    <name type="scientific">Tumidithrix elongata BACA0141</name>
    <dbReference type="NCBI Taxonomy" id="2716417"/>
    <lineage>
        <taxon>Bacteria</taxon>
        <taxon>Bacillati</taxon>
        <taxon>Cyanobacteriota</taxon>
        <taxon>Cyanophyceae</taxon>
        <taxon>Pseudanabaenales</taxon>
        <taxon>Pseudanabaenaceae</taxon>
        <taxon>Tumidithrix</taxon>
        <taxon>Tumidithrix elongata</taxon>
    </lineage>
</organism>
<keyword evidence="2" id="KW-1185">Reference proteome</keyword>
<gene>
    <name evidence="1" type="ORF">V2H45_01180</name>
</gene>
<evidence type="ECO:0000313" key="1">
    <source>
        <dbReference type="EMBL" id="MEE3715353.1"/>
    </source>
</evidence>
<dbReference type="PROSITE" id="PS51257">
    <property type="entry name" value="PROKAR_LIPOPROTEIN"/>
    <property type="match status" value="1"/>
</dbReference>
<dbReference type="EMBL" id="JAZBJZ010000002">
    <property type="protein sequence ID" value="MEE3715353.1"/>
    <property type="molecule type" value="Genomic_DNA"/>
</dbReference>
<reference evidence="1" key="1">
    <citation type="submission" date="2024-01" db="EMBL/GenBank/DDBJ databases">
        <title>Bank of Algae and Cyanobacteria of the Azores (BACA) strain genomes.</title>
        <authorList>
            <person name="Luz R."/>
            <person name="Cordeiro R."/>
            <person name="Fonseca A."/>
            <person name="Goncalves V."/>
        </authorList>
    </citation>
    <scope>NUCLEOTIDE SEQUENCE</scope>
    <source>
        <strain evidence="1">BACA0141</strain>
    </source>
</reference>
<dbReference type="Proteomes" id="UP001333818">
    <property type="component" value="Unassembled WGS sequence"/>
</dbReference>
<dbReference type="RefSeq" id="WP_330481768.1">
    <property type="nucleotide sequence ID" value="NZ_JAZBJZ010000002.1"/>
</dbReference>
<dbReference type="Gene3D" id="3.40.1000.10">
    <property type="entry name" value="Mog1/PsbP, alpha/beta/alpha sandwich"/>
    <property type="match status" value="1"/>
</dbReference>
<evidence type="ECO:0000313" key="2">
    <source>
        <dbReference type="Proteomes" id="UP001333818"/>
    </source>
</evidence>
<dbReference type="AlphaFoldDB" id="A0AAW9PTN5"/>
<name>A0AAW9PTN5_9CYAN</name>
<accession>A0AAW9PTN5</accession>